<name>A0A4S8EVD2_9BURK</name>
<evidence type="ECO:0000313" key="8">
    <source>
        <dbReference type="EMBL" id="THT98428.1"/>
    </source>
</evidence>
<accession>A0A4S8EVD2</accession>
<sequence>MPIVVNGTELNDAEVEEELALHQDSDNPLHAAVTARILRIVMLDEAKRLGLPADDEEQAIGALLESQAASNAPDEAACQRFYQANLLRFTVGACVEADHILFQVTPQVDLEALRSKAEAVLQEALAAPERFGELAQTYSNCPSAKVGGSLGQLSRGDSVPEFERVLFQVTAGTVHPNLIHSRHGMHIVRVTHAEAGRQLPFEMARAEIEQVLTAMARDTAWRQYLKVLVSRAQIEGIDLAGMAEGENIMGAGFAHGQHEHEHAHAHEHKHAHEALMASLQQAQTDALQAHQEAHQHEHFHQPSHAGCTCGGGGNGQGGCA</sequence>
<evidence type="ECO:0000259" key="7">
    <source>
        <dbReference type="PROSITE" id="PS50198"/>
    </source>
</evidence>
<keyword evidence="9" id="KW-1185">Reference proteome</keyword>
<protein>
    <recommendedName>
        <fullName evidence="3">peptidylprolyl isomerase</fullName>
        <ecNumber evidence="3">5.2.1.8</ecNumber>
    </recommendedName>
</protein>
<dbReference type="AlphaFoldDB" id="A0A4S8EVD2"/>
<dbReference type="InterPro" id="IPR023058">
    <property type="entry name" value="PPIase_PpiC_CS"/>
</dbReference>
<dbReference type="EC" id="5.2.1.8" evidence="3"/>
<dbReference type="SUPFAM" id="SSF109998">
    <property type="entry name" value="Triger factor/SurA peptide-binding domain-like"/>
    <property type="match status" value="1"/>
</dbReference>
<evidence type="ECO:0000256" key="3">
    <source>
        <dbReference type="ARBA" id="ARBA00013194"/>
    </source>
</evidence>
<dbReference type="Gene3D" id="3.10.50.40">
    <property type="match status" value="1"/>
</dbReference>
<dbReference type="PANTHER" id="PTHR47245">
    <property type="entry name" value="PEPTIDYLPROLYL ISOMERASE"/>
    <property type="match status" value="1"/>
</dbReference>
<comment type="catalytic activity">
    <reaction evidence="1">
        <text>[protein]-peptidylproline (omega=180) = [protein]-peptidylproline (omega=0)</text>
        <dbReference type="Rhea" id="RHEA:16237"/>
        <dbReference type="Rhea" id="RHEA-COMP:10747"/>
        <dbReference type="Rhea" id="RHEA-COMP:10748"/>
        <dbReference type="ChEBI" id="CHEBI:83833"/>
        <dbReference type="ChEBI" id="CHEBI:83834"/>
        <dbReference type="EC" id="5.2.1.8"/>
    </reaction>
</comment>
<evidence type="ECO:0000256" key="1">
    <source>
        <dbReference type="ARBA" id="ARBA00000971"/>
    </source>
</evidence>
<organism evidence="8 9">
    <name type="scientific">Lampropedia puyangensis</name>
    <dbReference type="NCBI Taxonomy" id="1330072"/>
    <lineage>
        <taxon>Bacteria</taxon>
        <taxon>Pseudomonadati</taxon>
        <taxon>Pseudomonadota</taxon>
        <taxon>Betaproteobacteria</taxon>
        <taxon>Burkholderiales</taxon>
        <taxon>Comamonadaceae</taxon>
        <taxon>Lampropedia</taxon>
    </lineage>
</organism>
<comment type="caution">
    <text evidence="8">The sequence shown here is derived from an EMBL/GenBank/DDBJ whole genome shotgun (WGS) entry which is preliminary data.</text>
</comment>
<dbReference type="InterPro" id="IPR050245">
    <property type="entry name" value="PrsA_foldase"/>
</dbReference>
<evidence type="ECO:0000313" key="9">
    <source>
        <dbReference type="Proteomes" id="UP000308917"/>
    </source>
</evidence>
<dbReference type="PROSITE" id="PS50198">
    <property type="entry name" value="PPIC_PPIASE_2"/>
    <property type="match status" value="1"/>
</dbReference>
<comment type="similarity">
    <text evidence="2">Belongs to the PpiC/parvulin rotamase family.</text>
</comment>
<keyword evidence="5 6" id="KW-0413">Isomerase</keyword>
<dbReference type="Proteomes" id="UP000308917">
    <property type="component" value="Unassembled WGS sequence"/>
</dbReference>
<dbReference type="PANTHER" id="PTHR47245:SF2">
    <property type="entry name" value="PEPTIDYL-PROLYL CIS-TRANS ISOMERASE HP_0175-RELATED"/>
    <property type="match status" value="1"/>
</dbReference>
<gene>
    <name evidence="8" type="ORF">E9531_14550</name>
</gene>
<dbReference type="OrthoDB" id="9769613at2"/>
<evidence type="ECO:0000256" key="4">
    <source>
        <dbReference type="ARBA" id="ARBA00023110"/>
    </source>
</evidence>
<dbReference type="InterPro" id="IPR027304">
    <property type="entry name" value="Trigger_fact/SurA_dom_sf"/>
</dbReference>
<dbReference type="GO" id="GO:0003755">
    <property type="term" value="F:peptidyl-prolyl cis-trans isomerase activity"/>
    <property type="evidence" value="ECO:0007669"/>
    <property type="project" value="UniProtKB-KW"/>
</dbReference>
<reference evidence="8 9" key="1">
    <citation type="journal article" date="2015" name="Antonie Van Leeuwenhoek">
        <title>Lampropedia puyangensis sp. nov., isolated from symptomatic bark of Populus ? euramericana canker and emended description of Lampropedia hyalina (Ehrenberg 1832) Lee et al. 2004.</title>
        <authorList>
            <person name="Li Y."/>
            <person name="Wang T."/>
            <person name="Piao C.G."/>
            <person name="Wang L.F."/>
            <person name="Tian G.Z."/>
            <person name="Zhu T.H."/>
            <person name="Guo M.W."/>
        </authorList>
    </citation>
    <scope>NUCLEOTIDE SEQUENCE [LARGE SCALE GENOMIC DNA]</scope>
    <source>
        <strain evidence="8 9">2-bin</strain>
    </source>
</reference>
<evidence type="ECO:0000256" key="5">
    <source>
        <dbReference type="ARBA" id="ARBA00023235"/>
    </source>
</evidence>
<dbReference type="Pfam" id="PF00639">
    <property type="entry name" value="Rotamase"/>
    <property type="match status" value="1"/>
</dbReference>
<dbReference type="InterPro" id="IPR000297">
    <property type="entry name" value="PPIase_PpiC"/>
</dbReference>
<proteinExistence type="inferred from homology"/>
<evidence type="ECO:0000256" key="2">
    <source>
        <dbReference type="ARBA" id="ARBA00007656"/>
    </source>
</evidence>
<keyword evidence="4 6" id="KW-0697">Rotamase</keyword>
<feature type="domain" description="PpiC" evidence="7">
    <location>
        <begin position="92"/>
        <end position="192"/>
    </location>
</feature>
<evidence type="ECO:0000256" key="6">
    <source>
        <dbReference type="PROSITE-ProRule" id="PRU00278"/>
    </source>
</evidence>
<dbReference type="EMBL" id="STFG01000021">
    <property type="protein sequence ID" value="THT98428.1"/>
    <property type="molecule type" value="Genomic_DNA"/>
</dbReference>
<dbReference type="InterPro" id="IPR046357">
    <property type="entry name" value="PPIase_dom_sf"/>
</dbReference>
<dbReference type="SUPFAM" id="SSF54534">
    <property type="entry name" value="FKBP-like"/>
    <property type="match status" value="1"/>
</dbReference>
<dbReference type="PROSITE" id="PS01096">
    <property type="entry name" value="PPIC_PPIASE_1"/>
    <property type="match status" value="1"/>
</dbReference>
<dbReference type="RefSeq" id="WP_136574500.1">
    <property type="nucleotide sequence ID" value="NZ_STFG01000021.1"/>
</dbReference>